<comment type="caution">
    <text evidence="14">The sequence shown here is derived from an EMBL/GenBank/DDBJ whole genome shotgun (WGS) entry which is preliminary data.</text>
</comment>
<evidence type="ECO:0000256" key="10">
    <source>
        <dbReference type="ARBA" id="ARBA00022984"/>
    </source>
</evidence>
<evidence type="ECO:0000256" key="6">
    <source>
        <dbReference type="ARBA" id="ARBA00022741"/>
    </source>
</evidence>
<dbReference type="InterPro" id="IPR011095">
    <property type="entry name" value="Dala_Dala_lig_C"/>
</dbReference>
<reference evidence="14" key="1">
    <citation type="submission" date="2014-06" db="EMBL/GenBank/DDBJ databases">
        <title>Key roles for freshwater Actinobacteria revealed by deep metagenomic sequencing.</title>
        <authorList>
            <person name="Ghai R."/>
            <person name="Mizuno C.M."/>
            <person name="Picazo A."/>
            <person name="Camacho A."/>
            <person name="Rodriguez-Valera F."/>
        </authorList>
    </citation>
    <scope>NUCLEOTIDE SEQUENCE</scope>
</reference>
<comment type="cofactor">
    <cofactor evidence="1">
        <name>Mn(2+)</name>
        <dbReference type="ChEBI" id="CHEBI:29035"/>
    </cofactor>
</comment>
<feature type="domain" description="ATP-grasp" evidence="13">
    <location>
        <begin position="139"/>
        <end position="342"/>
    </location>
</feature>
<proteinExistence type="inferred from homology"/>
<gene>
    <name evidence="14" type="ORF">GM51_20890</name>
</gene>
<keyword evidence="6" id="KW-0547">Nucleotide-binding</keyword>
<dbReference type="InterPro" id="IPR011761">
    <property type="entry name" value="ATP-grasp"/>
</dbReference>
<dbReference type="InterPro" id="IPR005905">
    <property type="entry name" value="D_ala_D_ala"/>
</dbReference>
<evidence type="ECO:0000256" key="1">
    <source>
        <dbReference type="ARBA" id="ARBA00001936"/>
    </source>
</evidence>
<dbReference type="PROSITE" id="PS00844">
    <property type="entry name" value="DALA_DALA_LIGASE_2"/>
    <property type="match status" value="1"/>
</dbReference>
<evidence type="ECO:0000259" key="13">
    <source>
        <dbReference type="PROSITE" id="PS50975"/>
    </source>
</evidence>
<name>A0A094PMT3_9ZZZZ</name>
<dbReference type="SUPFAM" id="SSF56059">
    <property type="entry name" value="Glutathione synthetase ATP-binding domain-like"/>
    <property type="match status" value="1"/>
</dbReference>
<dbReference type="GO" id="GO:0008716">
    <property type="term" value="F:D-alanine-D-alanine ligase activity"/>
    <property type="evidence" value="ECO:0007669"/>
    <property type="project" value="InterPro"/>
</dbReference>
<evidence type="ECO:0000313" key="14">
    <source>
        <dbReference type="EMBL" id="KGA13015.1"/>
    </source>
</evidence>
<dbReference type="GO" id="GO:0005524">
    <property type="term" value="F:ATP binding"/>
    <property type="evidence" value="ECO:0007669"/>
    <property type="project" value="UniProtKB-KW"/>
</dbReference>
<dbReference type="NCBIfam" id="NF002528">
    <property type="entry name" value="PRK01966.1-4"/>
    <property type="match status" value="1"/>
</dbReference>
<dbReference type="PANTHER" id="PTHR23132">
    <property type="entry name" value="D-ALANINE--D-ALANINE LIGASE"/>
    <property type="match status" value="1"/>
</dbReference>
<dbReference type="SUPFAM" id="SSF52440">
    <property type="entry name" value="PreATP-grasp domain"/>
    <property type="match status" value="1"/>
</dbReference>
<evidence type="ECO:0000256" key="5">
    <source>
        <dbReference type="ARBA" id="ARBA00022723"/>
    </source>
</evidence>
<keyword evidence="4 14" id="KW-0436">Ligase</keyword>
<keyword evidence="5" id="KW-0479">Metal-binding</keyword>
<dbReference type="GO" id="GO:0046872">
    <property type="term" value="F:metal ion binding"/>
    <property type="evidence" value="ECO:0007669"/>
    <property type="project" value="UniProtKB-KW"/>
</dbReference>
<sequence>MDSNSPLLNLVVIYGGQSAEHDVSCVTAAHVLKAVDPKKYRTTAIAISKDGQWSLPALPVHADGTTNPEALPDTLTATGPATTSAALSALGTNTVVMPLLHGPLGEDGTIQGLLELLNLPYVGSAVLASAVAMDKGVSKSLFAQHNIPQARHITLREDMITPSVLKDAASQLGLPLFVKPANMGSSVGVTKAHTIEEFQAAAQHAATYDEWVVCEECISGREIEVAVIGNRSPRASVAGEIIPGNEFYDYEDKYVTDSATLMIPALLTEQESTTVRELALRAYNALHCEGMARVDFFYEENGRGFLCNEINTIPGFTPISMYPKLWNATGLPYSQLIDELIELAIERHARRKRTTSR</sequence>
<comment type="similarity">
    <text evidence="3">Belongs to the D-alanine--D-alanine ligase family.</text>
</comment>
<evidence type="ECO:0000256" key="3">
    <source>
        <dbReference type="ARBA" id="ARBA00010871"/>
    </source>
</evidence>
<comment type="cofactor">
    <cofactor evidence="2">
        <name>Mg(2+)</name>
        <dbReference type="ChEBI" id="CHEBI:18420"/>
    </cofactor>
</comment>
<dbReference type="GO" id="GO:0071555">
    <property type="term" value="P:cell wall organization"/>
    <property type="evidence" value="ECO:0007669"/>
    <property type="project" value="UniProtKB-KW"/>
</dbReference>
<dbReference type="PIRSF" id="PIRSF039102">
    <property type="entry name" value="Ddl/VanB"/>
    <property type="match status" value="1"/>
</dbReference>
<dbReference type="AlphaFoldDB" id="A0A094PMT3"/>
<evidence type="ECO:0000256" key="9">
    <source>
        <dbReference type="ARBA" id="ARBA00022960"/>
    </source>
</evidence>
<dbReference type="Pfam" id="PF07478">
    <property type="entry name" value="Dala_Dala_lig_C"/>
    <property type="match status" value="1"/>
</dbReference>
<dbReference type="NCBIfam" id="NF002378">
    <property type="entry name" value="PRK01372.1"/>
    <property type="match status" value="1"/>
</dbReference>
<dbReference type="HAMAP" id="MF_00047">
    <property type="entry name" value="Dala_Dala_lig"/>
    <property type="match status" value="1"/>
</dbReference>
<evidence type="ECO:0000256" key="11">
    <source>
        <dbReference type="ARBA" id="ARBA00023211"/>
    </source>
</evidence>
<dbReference type="PANTHER" id="PTHR23132:SF25">
    <property type="entry name" value="D-ALANINE--D-ALANINE LIGASE A"/>
    <property type="match status" value="1"/>
</dbReference>
<dbReference type="GO" id="GO:0008360">
    <property type="term" value="P:regulation of cell shape"/>
    <property type="evidence" value="ECO:0007669"/>
    <property type="project" value="UniProtKB-KW"/>
</dbReference>
<accession>A0A094PMT3</accession>
<dbReference type="GO" id="GO:0009252">
    <property type="term" value="P:peptidoglycan biosynthetic process"/>
    <property type="evidence" value="ECO:0007669"/>
    <property type="project" value="UniProtKB-KW"/>
</dbReference>
<dbReference type="InterPro" id="IPR016185">
    <property type="entry name" value="PreATP-grasp_dom_sf"/>
</dbReference>
<evidence type="ECO:0000256" key="2">
    <source>
        <dbReference type="ARBA" id="ARBA00001946"/>
    </source>
</evidence>
<keyword evidence="10" id="KW-0573">Peptidoglycan synthesis</keyword>
<dbReference type="Gene3D" id="3.30.1490.20">
    <property type="entry name" value="ATP-grasp fold, A domain"/>
    <property type="match status" value="1"/>
</dbReference>
<organism evidence="14">
    <name type="scientific">freshwater metagenome</name>
    <dbReference type="NCBI Taxonomy" id="449393"/>
    <lineage>
        <taxon>unclassified sequences</taxon>
        <taxon>metagenomes</taxon>
        <taxon>ecological metagenomes</taxon>
    </lineage>
</organism>
<evidence type="ECO:0000256" key="12">
    <source>
        <dbReference type="ARBA" id="ARBA00023316"/>
    </source>
</evidence>
<dbReference type="PROSITE" id="PS00843">
    <property type="entry name" value="DALA_DALA_LIGASE_1"/>
    <property type="match status" value="1"/>
</dbReference>
<protein>
    <submittedName>
        <fullName evidence="14">D-alanine--D-alanine ligase</fullName>
    </submittedName>
</protein>
<dbReference type="Gene3D" id="3.30.470.20">
    <property type="entry name" value="ATP-grasp fold, B domain"/>
    <property type="match status" value="1"/>
</dbReference>
<dbReference type="InterPro" id="IPR013815">
    <property type="entry name" value="ATP_grasp_subdomain_1"/>
</dbReference>
<evidence type="ECO:0000256" key="4">
    <source>
        <dbReference type="ARBA" id="ARBA00022598"/>
    </source>
</evidence>
<dbReference type="Gene3D" id="3.40.50.20">
    <property type="match status" value="1"/>
</dbReference>
<dbReference type="FunFam" id="3.30.470.20:FF:000008">
    <property type="entry name" value="D-alanine--D-alanine ligase"/>
    <property type="match status" value="1"/>
</dbReference>
<dbReference type="EMBL" id="JNSL01000204">
    <property type="protein sequence ID" value="KGA13015.1"/>
    <property type="molecule type" value="Genomic_DNA"/>
</dbReference>
<dbReference type="InterPro" id="IPR011127">
    <property type="entry name" value="Dala_Dala_lig_N"/>
</dbReference>
<dbReference type="PROSITE" id="PS50975">
    <property type="entry name" value="ATP_GRASP"/>
    <property type="match status" value="1"/>
</dbReference>
<keyword evidence="9" id="KW-0133">Cell shape</keyword>
<keyword evidence="7" id="KW-0067">ATP-binding</keyword>
<dbReference type="Pfam" id="PF01820">
    <property type="entry name" value="Dala_Dala_lig_N"/>
    <property type="match status" value="1"/>
</dbReference>
<keyword evidence="12" id="KW-0961">Cell wall biogenesis/degradation</keyword>
<keyword evidence="11" id="KW-0464">Manganese</keyword>
<evidence type="ECO:0000256" key="7">
    <source>
        <dbReference type="ARBA" id="ARBA00022840"/>
    </source>
</evidence>
<dbReference type="GO" id="GO:0005829">
    <property type="term" value="C:cytosol"/>
    <property type="evidence" value="ECO:0007669"/>
    <property type="project" value="TreeGrafter"/>
</dbReference>
<keyword evidence="8" id="KW-0460">Magnesium</keyword>
<dbReference type="NCBIfam" id="TIGR01205">
    <property type="entry name" value="D_ala_D_alaTIGR"/>
    <property type="match status" value="1"/>
</dbReference>
<dbReference type="InterPro" id="IPR000291">
    <property type="entry name" value="D-Ala_lig_Van_CS"/>
</dbReference>
<evidence type="ECO:0000256" key="8">
    <source>
        <dbReference type="ARBA" id="ARBA00022842"/>
    </source>
</evidence>